<dbReference type="AlphaFoldDB" id="A0A520MBU1"/>
<feature type="transmembrane region" description="Helical" evidence="1">
    <location>
        <begin position="6"/>
        <end position="26"/>
    </location>
</feature>
<reference evidence="2 3" key="1">
    <citation type="submission" date="2019-02" db="EMBL/GenBank/DDBJ databases">
        <title>Prokaryotic population dynamics and viral predation in marine succession experiment using metagenomics: the confinement effect.</title>
        <authorList>
            <person name="Haro-Moreno J.M."/>
            <person name="Rodriguez-Valera F."/>
            <person name="Lopez-Perez M."/>
        </authorList>
    </citation>
    <scope>NUCLEOTIDE SEQUENCE [LARGE SCALE GENOMIC DNA]</scope>
    <source>
        <strain evidence="2">MED-G167</strain>
    </source>
</reference>
<evidence type="ECO:0000256" key="1">
    <source>
        <dbReference type="SAM" id="Phobius"/>
    </source>
</evidence>
<gene>
    <name evidence="2" type="ORF">EVB00_00680</name>
</gene>
<feature type="transmembrane region" description="Helical" evidence="1">
    <location>
        <begin position="38"/>
        <end position="60"/>
    </location>
</feature>
<keyword evidence="1" id="KW-0472">Membrane</keyword>
<dbReference type="InterPro" id="IPR021313">
    <property type="entry name" value="DUF2909"/>
</dbReference>
<keyword evidence="1" id="KW-0812">Transmembrane</keyword>
<name>A0A520MBU1_9GAMM</name>
<evidence type="ECO:0000313" key="2">
    <source>
        <dbReference type="EMBL" id="RZO18687.1"/>
    </source>
</evidence>
<accession>A0A520MBU1</accession>
<evidence type="ECO:0000313" key="3">
    <source>
        <dbReference type="Proteomes" id="UP000318359"/>
    </source>
</evidence>
<proteinExistence type="predicted"/>
<dbReference type="EMBL" id="SHBM01000005">
    <property type="protein sequence ID" value="RZO18687.1"/>
    <property type="molecule type" value="Genomic_DNA"/>
</dbReference>
<protein>
    <submittedName>
        <fullName evidence="2">DUF2909 domain-containing protein</fullName>
    </submittedName>
</protein>
<organism evidence="2 3">
    <name type="scientific">SAR86 cluster bacterium</name>
    <dbReference type="NCBI Taxonomy" id="2030880"/>
    <lineage>
        <taxon>Bacteria</taxon>
        <taxon>Pseudomonadati</taxon>
        <taxon>Pseudomonadota</taxon>
        <taxon>Gammaproteobacteria</taxon>
        <taxon>SAR86 cluster</taxon>
    </lineage>
</organism>
<dbReference type="Pfam" id="PF11137">
    <property type="entry name" value="DUF2909"/>
    <property type="match status" value="1"/>
</dbReference>
<dbReference type="Proteomes" id="UP000318359">
    <property type="component" value="Unassembled WGS sequence"/>
</dbReference>
<sequence>MFLKAVIFIVIALILLSLVTSLFFLFKDQGSTQSKRTVYGLGTRVSLGILLIILVIYGLYTGQLGNTPPWEQLN</sequence>
<keyword evidence="1" id="KW-1133">Transmembrane helix</keyword>
<comment type="caution">
    <text evidence="2">The sequence shown here is derived from an EMBL/GenBank/DDBJ whole genome shotgun (WGS) entry which is preliminary data.</text>
</comment>